<evidence type="ECO:0000313" key="3">
    <source>
        <dbReference type="Proteomes" id="UP000541444"/>
    </source>
</evidence>
<dbReference type="Proteomes" id="UP000541444">
    <property type="component" value="Unassembled WGS sequence"/>
</dbReference>
<dbReference type="AlphaFoldDB" id="A0A7J7NAT5"/>
<evidence type="ECO:0000256" key="1">
    <source>
        <dbReference type="SAM" id="MobiDB-lite"/>
    </source>
</evidence>
<organism evidence="2 3">
    <name type="scientific">Kingdonia uniflora</name>
    <dbReference type="NCBI Taxonomy" id="39325"/>
    <lineage>
        <taxon>Eukaryota</taxon>
        <taxon>Viridiplantae</taxon>
        <taxon>Streptophyta</taxon>
        <taxon>Embryophyta</taxon>
        <taxon>Tracheophyta</taxon>
        <taxon>Spermatophyta</taxon>
        <taxon>Magnoliopsida</taxon>
        <taxon>Ranunculales</taxon>
        <taxon>Circaeasteraceae</taxon>
        <taxon>Kingdonia</taxon>
    </lineage>
</organism>
<proteinExistence type="predicted"/>
<gene>
    <name evidence="2" type="ORF">GIB67_010134</name>
</gene>
<sequence>MGKGRRRSREQKKVRKNNRRRLKKLMCPTRRKRKGLANRVPRKRRVAFPELENIQPTAKNLLQQVAPGEGLKVVNDLMVDDDVEVGREVNFNAISSEYGGDLLEWKKGDEKYNDDKKDVEENVKSEEK</sequence>
<keyword evidence="3" id="KW-1185">Reference proteome</keyword>
<comment type="caution">
    <text evidence="2">The sequence shown here is derived from an EMBL/GenBank/DDBJ whole genome shotgun (WGS) entry which is preliminary data.</text>
</comment>
<name>A0A7J7NAT5_9MAGN</name>
<reference evidence="2 3" key="1">
    <citation type="journal article" date="2020" name="IScience">
        <title>Genome Sequencing of the Endangered Kingdonia uniflora (Circaeasteraceae, Ranunculales) Reveals Potential Mechanisms of Evolutionary Specialization.</title>
        <authorList>
            <person name="Sun Y."/>
            <person name="Deng T."/>
            <person name="Zhang A."/>
            <person name="Moore M.J."/>
            <person name="Landis J.B."/>
            <person name="Lin N."/>
            <person name="Zhang H."/>
            <person name="Zhang X."/>
            <person name="Huang J."/>
            <person name="Zhang X."/>
            <person name="Sun H."/>
            <person name="Wang H."/>
        </authorList>
    </citation>
    <scope>NUCLEOTIDE SEQUENCE [LARGE SCALE GENOMIC DNA]</scope>
    <source>
        <strain evidence="2">TB1705</strain>
        <tissue evidence="2">Leaf</tissue>
    </source>
</reference>
<dbReference type="EMBL" id="JACGCM010000938">
    <property type="protein sequence ID" value="KAF6164164.1"/>
    <property type="molecule type" value="Genomic_DNA"/>
</dbReference>
<protein>
    <submittedName>
        <fullName evidence="2">Uncharacterized protein</fullName>
    </submittedName>
</protein>
<accession>A0A7J7NAT5</accession>
<evidence type="ECO:0000313" key="2">
    <source>
        <dbReference type="EMBL" id="KAF6164164.1"/>
    </source>
</evidence>
<feature type="region of interest" description="Disordered" evidence="1">
    <location>
        <begin position="1"/>
        <end position="22"/>
    </location>
</feature>